<reference evidence="7" key="1">
    <citation type="submission" date="2018-05" db="EMBL/GenBank/DDBJ databases">
        <authorList>
            <person name="Lanie J.A."/>
            <person name="Ng W.-L."/>
            <person name="Kazmierczak K.M."/>
            <person name="Andrzejewski T.M."/>
            <person name="Davidsen T.M."/>
            <person name="Wayne K.J."/>
            <person name="Tettelin H."/>
            <person name="Glass J.I."/>
            <person name="Rusch D."/>
            <person name="Podicherti R."/>
            <person name="Tsui H.-C.T."/>
            <person name="Winkler M.E."/>
        </authorList>
    </citation>
    <scope>NUCLEOTIDE SEQUENCE</scope>
</reference>
<dbReference type="Gene3D" id="1.10.8.60">
    <property type="match status" value="1"/>
</dbReference>
<keyword evidence="2" id="KW-0067">ATP-binding</keyword>
<gene>
    <name evidence="7" type="ORF">METZ01_LOCUS182940</name>
</gene>
<dbReference type="Gene3D" id="3.40.50.300">
    <property type="entry name" value="P-loop containing nucleotide triphosphate hydrolases"/>
    <property type="match status" value="1"/>
</dbReference>
<feature type="domain" description="Sigma-54 factor interaction" evidence="6">
    <location>
        <begin position="115"/>
        <end position="344"/>
    </location>
</feature>
<dbReference type="Pfam" id="PF25601">
    <property type="entry name" value="AAA_lid_14"/>
    <property type="match status" value="1"/>
</dbReference>
<dbReference type="GO" id="GO:0005524">
    <property type="term" value="F:ATP binding"/>
    <property type="evidence" value="ECO:0007669"/>
    <property type="project" value="UniProtKB-KW"/>
</dbReference>
<dbReference type="GO" id="GO:0003677">
    <property type="term" value="F:DNA binding"/>
    <property type="evidence" value="ECO:0007669"/>
    <property type="project" value="UniProtKB-KW"/>
</dbReference>
<evidence type="ECO:0000256" key="1">
    <source>
        <dbReference type="ARBA" id="ARBA00022741"/>
    </source>
</evidence>
<dbReference type="PROSITE" id="PS00676">
    <property type="entry name" value="SIGMA54_INTERACT_2"/>
    <property type="match status" value="1"/>
</dbReference>
<dbReference type="PROSITE" id="PS50045">
    <property type="entry name" value="SIGMA54_INTERACT_4"/>
    <property type="match status" value="1"/>
</dbReference>
<evidence type="ECO:0000256" key="3">
    <source>
        <dbReference type="ARBA" id="ARBA00023015"/>
    </source>
</evidence>
<dbReference type="InterPro" id="IPR025662">
    <property type="entry name" value="Sigma_54_int_dom_ATP-bd_1"/>
</dbReference>
<dbReference type="CDD" id="cd00009">
    <property type="entry name" value="AAA"/>
    <property type="match status" value="1"/>
</dbReference>
<keyword evidence="5" id="KW-0804">Transcription</keyword>
<dbReference type="InterPro" id="IPR025944">
    <property type="entry name" value="Sigma_54_int_dom_CS"/>
</dbReference>
<keyword evidence="4" id="KW-0238">DNA-binding</keyword>
<dbReference type="PANTHER" id="PTHR32071">
    <property type="entry name" value="TRANSCRIPTIONAL REGULATORY PROTEIN"/>
    <property type="match status" value="1"/>
</dbReference>
<sequence length="358" mass="39744">MISTHNLPKAGALRDGFKKVGYETDLVTTDESLQDSEAVLLVLTNARLDETESLLRQAREGLRVPVFAISENESLSSTQVSQFDEVFKRSASIADVVLLGGRVIDRQRLRQLTGIIGETDAILQMLERVVQIAPVASTVLVTGESGTGKELVARGIHALSPRRHKPFIAVNVVALSDTLLESELFGHEKGAFTGAIDARKGLFELSDGGTIFLDEIGEMPLATQTKLLRVLEQREFHRVGGEKSIKVDVRIIAATNQDLRQLISIGEFRRDLFFRLNVLNIELPPLRERREDIPLLVESFVREVSEHHDREFPGISAEAMQILSAYSWPGNIRELKNLVESMVVLGPGRVIRPEDIPT</sequence>
<feature type="non-terminal residue" evidence="7">
    <location>
        <position position="358"/>
    </location>
</feature>
<dbReference type="InterPro" id="IPR025943">
    <property type="entry name" value="Sigma_54_int_dom_ATP-bd_2"/>
</dbReference>
<evidence type="ECO:0000256" key="5">
    <source>
        <dbReference type="ARBA" id="ARBA00023163"/>
    </source>
</evidence>
<keyword evidence="1" id="KW-0547">Nucleotide-binding</keyword>
<dbReference type="PROSITE" id="PS00675">
    <property type="entry name" value="SIGMA54_INTERACT_1"/>
    <property type="match status" value="1"/>
</dbReference>
<evidence type="ECO:0000256" key="4">
    <source>
        <dbReference type="ARBA" id="ARBA00023125"/>
    </source>
</evidence>
<dbReference type="Pfam" id="PF00158">
    <property type="entry name" value="Sigma54_activat"/>
    <property type="match status" value="1"/>
</dbReference>
<dbReference type="FunFam" id="3.40.50.300:FF:000006">
    <property type="entry name" value="DNA-binding transcriptional regulator NtrC"/>
    <property type="match status" value="1"/>
</dbReference>
<keyword evidence="3" id="KW-0805">Transcription regulation</keyword>
<dbReference type="SMART" id="SM00382">
    <property type="entry name" value="AAA"/>
    <property type="match status" value="1"/>
</dbReference>
<evidence type="ECO:0000313" key="7">
    <source>
        <dbReference type="EMBL" id="SVB30086.1"/>
    </source>
</evidence>
<accession>A0A382CV84</accession>
<dbReference type="SUPFAM" id="SSF52540">
    <property type="entry name" value="P-loop containing nucleoside triphosphate hydrolases"/>
    <property type="match status" value="1"/>
</dbReference>
<dbReference type="InterPro" id="IPR058031">
    <property type="entry name" value="AAA_lid_NorR"/>
</dbReference>
<dbReference type="GO" id="GO:0006355">
    <property type="term" value="P:regulation of DNA-templated transcription"/>
    <property type="evidence" value="ECO:0007669"/>
    <property type="project" value="InterPro"/>
</dbReference>
<dbReference type="AlphaFoldDB" id="A0A382CV84"/>
<name>A0A382CV84_9ZZZZ</name>
<organism evidence="7">
    <name type="scientific">marine metagenome</name>
    <dbReference type="NCBI Taxonomy" id="408172"/>
    <lineage>
        <taxon>unclassified sequences</taxon>
        <taxon>metagenomes</taxon>
        <taxon>ecological metagenomes</taxon>
    </lineage>
</organism>
<dbReference type="InterPro" id="IPR002078">
    <property type="entry name" value="Sigma_54_int"/>
</dbReference>
<proteinExistence type="predicted"/>
<dbReference type="InterPro" id="IPR003593">
    <property type="entry name" value="AAA+_ATPase"/>
</dbReference>
<protein>
    <recommendedName>
        <fullName evidence="6">Sigma-54 factor interaction domain-containing protein</fullName>
    </recommendedName>
</protein>
<evidence type="ECO:0000256" key="2">
    <source>
        <dbReference type="ARBA" id="ARBA00022840"/>
    </source>
</evidence>
<evidence type="ECO:0000259" key="6">
    <source>
        <dbReference type="PROSITE" id="PS50045"/>
    </source>
</evidence>
<dbReference type="PROSITE" id="PS00688">
    <property type="entry name" value="SIGMA54_INTERACT_3"/>
    <property type="match status" value="1"/>
</dbReference>
<dbReference type="InterPro" id="IPR027417">
    <property type="entry name" value="P-loop_NTPase"/>
</dbReference>
<dbReference type="EMBL" id="UINC01036313">
    <property type="protein sequence ID" value="SVB30086.1"/>
    <property type="molecule type" value="Genomic_DNA"/>
</dbReference>